<dbReference type="SUPFAM" id="SSF52972">
    <property type="entry name" value="ITPase-like"/>
    <property type="match status" value="1"/>
</dbReference>
<dbReference type="EMBL" id="BNJK01000001">
    <property type="protein sequence ID" value="GHO97117.1"/>
    <property type="molecule type" value="Genomic_DNA"/>
</dbReference>
<dbReference type="Pfam" id="PF01725">
    <property type="entry name" value="Ham1p_like"/>
    <property type="match status" value="1"/>
</dbReference>
<accession>A0A8J3N3J1</accession>
<evidence type="ECO:0000256" key="1">
    <source>
        <dbReference type="ARBA" id="ARBA00008023"/>
    </source>
</evidence>
<protein>
    <submittedName>
        <fullName evidence="3">Non-canonical purine NTP pyrophosphatase</fullName>
    </submittedName>
</protein>
<evidence type="ECO:0000313" key="4">
    <source>
        <dbReference type="Proteomes" id="UP000597444"/>
    </source>
</evidence>
<keyword evidence="2" id="KW-0378">Hydrolase</keyword>
<sequence>MREEKVDALTFVTSNPGKAKQLSQYLDFPVVQKAIDLIEIQSLDGAEIIEHKAREAYRQLHSPVLVEDASLQFLALGKLPGPLIKWFLAELGTDGLCKLLNGYEDRSALASVQFGLYDGQAFHIFSGERAGSIAPTPRGSNGFGWDSIFIPAGHDKTWAEMSDTEIRKTAMRTIALTKLDDYLKTRS</sequence>
<comment type="caution">
    <text evidence="3">The sequence shown here is derived from an EMBL/GenBank/DDBJ whole genome shotgun (WGS) entry which is preliminary data.</text>
</comment>
<keyword evidence="4" id="KW-1185">Reference proteome</keyword>
<dbReference type="GO" id="GO:0005737">
    <property type="term" value="C:cytoplasm"/>
    <property type="evidence" value="ECO:0007669"/>
    <property type="project" value="TreeGrafter"/>
</dbReference>
<gene>
    <name evidence="3" type="ORF">KSF_071650</name>
</gene>
<dbReference type="Proteomes" id="UP000597444">
    <property type="component" value="Unassembled WGS sequence"/>
</dbReference>
<dbReference type="AlphaFoldDB" id="A0A8J3N3J1"/>
<dbReference type="CDD" id="cd00515">
    <property type="entry name" value="HAM1"/>
    <property type="match status" value="1"/>
</dbReference>
<proteinExistence type="inferred from homology"/>
<organism evidence="3 4">
    <name type="scientific">Reticulibacter mediterranei</name>
    <dbReference type="NCBI Taxonomy" id="2778369"/>
    <lineage>
        <taxon>Bacteria</taxon>
        <taxon>Bacillati</taxon>
        <taxon>Chloroflexota</taxon>
        <taxon>Ktedonobacteria</taxon>
        <taxon>Ktedonobacterales</taxon>
        <taxon>Reticulibacteraceae</taxon>
        <taxon>Reticulibacter</taxon>
    </lineage>
</organism>
<evidence type="ECO:0000313" key="3">
    <source>
        <dbReference type="EMBL" id="GHO97117.1"/>
    </source>
</evidence>
<dbReference type="PANTHER" id="PTHR11067">
    <property type="entry name" value="INOSINE TRIPHOSPHATE PYROPHOSPHATASE/HAM1 PROTEIN"/>
    <property type="match status" value="1"/>
</dbReference>
<dbReference type="GO" id="GO:0009143">
    <property type="term" value="P:nucleoside triphosphate catabolic process"/>
    <property type="evidence" value="ECO:0007669"/>
    <property type="project" value="InterPro"/>
</dbReference>
<comment type="similarity">
    <text evidence="1">Belongs to the HAM1 NTPase family.</text>
</comment>
<evidence type="ECO:0000256" key="2">
    <source>
        <dbReference type="ARBA" id="ARBA00022801"/>
    </source>
</evidence>
<name>A0A8J3N3J1_9CHLR</name>
<reference evidence="3" key="1">
    <citation type="submission" date="2020-10" db="EMBL/GenBank/DDBJ databases">
        <title>Taxonomic study of unclassified bacteria belonging to the class Ktedonobacteria.</title>
        <authorList>
            <person name="Yabe S."/>
            <person name="Wang C.M."/>
            <person name="Zheng Y."/>
            <person name="Sakai Y."/>
            <person name="Cavaletti L."/>
            <person name="Monciardini P."/>
            <person name="Donadio S."/>
        </authorList>
    </citation>
    <scope>NUCLEOTIDE SEQUENCE</scope>
    <source>
        <strain evidence="3">ID150040</strain>
    </source>
</reference>
<dbReference type="GO" id="GO:0047429">
    <property type="term" value="F:nucleoside triphosphate diphosphatase activity"/>
    <property type="evidence" value="ECO:0007669"/>
    <property type="project" value="InterPro"/>
</dbReference>
<dbReference type="PANTHER" id="PTHR11067:SF9">
    <property type="entry name" value="INOSINE TRIPHOSPHATE PYROPHOSPHATASE"/>
    <property type="match status" value="1"/>
</dbReference>
<dbReference type="Gene3D" id="3.90.950.10">
    <property type="match status" value="1"/>
</dbReference>
<dbReference type="InterPro" id="IPR002637">
    <property type="entry name" value="RdgB/HAM1"/>
</dbReference>
<dbReference type="InterPro" id="IPR029001">
    <property type="entry name" value="ITPase-like_fam"/>
</dbReference>